<keyword evidence="12" id="KW-1185">Reference proteome</keyword>
<evidence type="ECO:0000256" key="2">
    <source>
        <dbReference type="ARBA" id="ARBA00008472"/>
    </source>
</evidence>
<keyword evidence="4" id="KW-0813">Transport</keyword>
<evidence type="ECO:0000256" key="1">
    <source>
        <dbReference type="ARBA" id="ARBA00004370"/>
    </source>
</evidence>
<gene>
    <name evidence="11" type="ORF">K452DRAFT_330039</name>
</gene>
<dbReference type="Pfam" id="PF00507">
    <property type="entry name" value="Oxidored_q4"/>
    <property type="match status" value="1"/>
</dbReference>
<dbReference type="PANTHER" id="PTHR11058:SF9">
    <property type="entry name" value="NADH-UBIQUINONE OXIDOREDUCTASE CHAIN 3"/>
    <property type="match status" value="1"/>
</dbReference>
<feature type="transmembrane region" description="Helical" evidence="10">
    <location>
        <begin position="80"/>
        <end position="104"/>
    </location>
</feature>
<proteinExistence type="inferred from homology"/>
<dbReference type="Gene3D" id="1.20.58.1610">
    <property type="entry name" value="NADH:ubiquinone/plastoquinone oxidoreductase, chain 3"/>
    <property type="match status" value="1"/>
</dbReference>
<dbReference type="RefSeq" id="XP_033391505.1">
    <property type="nucleotide sequence ID" value="XM_033545093.1"/>
</dbReference>
<dbReference type="AlphaFoldDB" id="A0A6A6AYC9"/>
<evidence type="ECO:0000256" key="4">
    <source>
        <dbReference type="ARBA" id="ARBA00022448"/>
    </source>
</evidence>
<evidence type="ECO:0000256" key="10">
    <source>
        <dbReference type="SAM" id="Phobius"/>
    </source>
</evidence>
<evidence type="ECO:0000313" key="11">
    <source>
        <dbReference type="EMBL" id="KAF2135787.1"/>
    </source>
</evidence>
<dbReference type="GO" id="GO:0030964">
    <property type="term" value="C:NADH dehydrogenase complex"/>
    <property type="evidence" value="ECO:0007669"/>
    <property type="project" value="TreeGrafter"/>
</dbReference>
<feature type="transmembrane region" description="Helical" evidence="10">
    <location>
        <begin position="56"/>
        <end position="74"/>
    </location>
</feature>
<evidence type="ECO:0000256" key="5">
    <source>
        <dbReference type="ARBA" id="ARBA00022692"/>
    </source>
</evidence>
<dbReference type="EMBL" id="ML995552">
    <property type="protein sequence ID" value="KAF2135787.1"/>
    <property type="molecule type" value="Genomic_DNA"/>
</dbReference>
<dbReference type="PANTHER" id="PTHR11058">
    <property type="entry name" value="NADH-UBIQUINONE OXIDOREDUCTASE CHAIN 3"/>
    <property type="match status" value="1"/>
</dbReference>
<accession>A0A6A6AYC9</accession>
<comment type="catalytic activity">
    <reaction evidence="9">
        <text>a ubiquinone + NADH + 5 H(+)(in) = a ubiquinol + NAD(+) + 4 H(+)(out)</text>
        <dbReference type="Rhea" id="RHEA:29091"/>
        <dbReference type="Rhea" id="RHEA-COMP:9565"/>
        <dbReference type="Rhea" id="RHEA-COMP:9566"/>
        <dbReference type="ChEBI" id="CHEBI:15378"/>
        <dbReference type="ChEBI" id="CHEBI:16389"/>
        <dbReference type="ChEBI" id="CHEBI:17976"/>
        <dbReference type="ChEBI" id="CHEBI:57540"/>
        <dbReference type="ChEBI" id="CHEBI:57945"/>
        <dbReference type="EC" id="7.1.1.2"/>
    </reaction>
</comment>
<evidence type="ECO:0000256" key="3">
    <source>
        <dbReference type="ARBA" id="ARBA00021007"/>
    </source>
</evidence>
<evidence type="ECO:0000313" key="12">
    <source>
        <dbReference type="Proteomes" id="UP000799438"/>
    </source>
</evidence>
<evidence type="ECO:0000256" key="6">
    <source>
        <dbReference type="ARBA" id="ARBA00022989"/>
    </source>
</evidence>
<comment type="subcellular location">
    <subcellularLocation>
        <location evidence="1">Membrane</location>
    </subcellularLocation>
</comment>
<organism evidence="11 12">
    <name type="scientific">Aplosporella prunicola CBS 121167</name>
    <dbReference type="NCBI Taxonomy" id="1176127"/>
    <lineage>
        <taxon>Eukaryota</taxon>
        <taxon>Fungi</taxon>
        <taxon>Dikarya</taxon>
        <taxon>Ascomycota</taxon>
        <taxon>Pezizomycotina</taxon>
        <taxon>Dothideomycetes</taxon>
        <taxon>Dothideomycetes incertae sedis</taxon>
        <taxon>Botryosphaeriales</taxon>
        <taxon>Aplosporellaceae</taxon>
        <taxon>Aplosporella</taxon>
    </lineage>
</organism>
<reference evidence="11" key="1">
    <citation type="journal article" date="2020" name="Stud. Mycol.">
        <title>101 Dothideomycetes genomes: a test case for predicting lifestyles and emergence of pathogens.</title>
        <authorList>
            <person name="Haridas S."/>
            <person name="Albert R."/>
            <person name="Binder M."/>
            <person name="Bloem J."/>
            <person name="Labutti K."/>
            <person name="Salamov A."/>
            <person name="Andreopoulos B."/>
            <person name="Baker S."/>
            <person name="Barry K."/>
            <person name="Bills G."/>
            <person name="Bluhm B."/>
            <person name="Cannon C."/>
            <person name="Castanera R."/>
            <person name="Culley D."/>
            <person name="Daum C."/>
            <person name="Ezra D."/>
            <person name="Gonzalez J."/>
            <person name="Henrissat B."/>
            <person name="Kuo A."/>
            <person name="Liang C."/>
            <person name="Lipzen A."/>
            <person name="Lutzoni F."/>
            <person name="Magnuson J."/>
            <person name="Mondo S."/>
            <person name="Nolan M."/>
            <person name="Ohm R."/>
            <person name="Pangilinan J."/>
            <person name="Park H.-J."/>
            <person name="Ramirez L."/>
            <person name="Alfaro M."/>
            <person name="Sun H."/>
            <person name="Tritt A."/>
            <person name="Yoshinaga Y."/>
            <person name="Zwiers L.-H."/>
            <person name="Turgeon B."/>
            <person name="Goodwin S."/>
            <person name="Spatafora J."/>
            <person name="Crous P."/>
            <person name="Grigoriev I."/>
        </authorList>
    </citation>
    <scope>NUCLEOTIDE SEQUENCE</scope>
    <source>
        <strain evidence="11">CBS 121167</strain>
    </source>
</reference>
<keyword evidence="6 10" id="KW-1133">Transmembrane helix</keyword>
<feature type="transmembrane region" description="Helical" evidence="10">
    <location>
        <begin position="6"/>
        <end position="25"/>
    </location>
</feature>
<comment type="similarity">
    <text evidence="2">Belongs to the complex I subunit 3 family.</text>
</comment>
<keyword evidence="5 10" id="KW-0812">Transmembrane</keyword>
<dbReference type="GO" id="GO:0008137">
    <property type="term" value="F:NADH dehydrogenase (ubiquinone) activity"/>
    <property type="evidence" value="ECO:0007669"/>
    <property type="project" value="UniProtKB-EC"/>
</dbReference>
<sequence length="144" mass="16469">MQTFTYFTAFIFIVATLLLSLNFTLAPHFPYLKKRDPFECGYIGFQMTRLPFNISFFLYALLFLLFDLEILLAYPFALSIFINTIFGLITVLVFFLLLTIGFVFELGKEALTIKSKLANISIIPGSILRMSKLSIPNNNRLTLS</sequence>
<name>A0A6A6AYC9_9PEZI</name>
<keyword evidence="7 10" id="KW-0472">Membrane</keyword>
<dbReference type="InterPro" id="IPR038430">
    <property type="entry name" value="NDAH_ubi_oxred_su3_sf"/>
</dbReference>
<evidence type="ECO:0000256" key="9">
    <source>
        <dbReference type="ARBA" id="ARBA00049551"/>
    </source>
</evidence>
<evidence type="ECO:0000256" key="8">
    <source>
        <dbReference type="ARBA" id="ARBA00031029"/>
    </source>
</evidence>
<dbReference type="Proteomes" id="UP000799438">
    <property type="component" value="Unassembled WGS sequence"/>
</dbReference>
<protein>
    <recommendedName>
        <fullName evidence="3">NADH-ubiquinone oxidoreductase chain 3</fullName>
    </recommendedName>
    <alternativeName>
        <fullName evidence="8">NADH dehydrogenase subunit 3</fullName>
    </alternativeName>
</protein>
<dbReference type="GeneID" id="54302588"/>
<evidence type="ECO:0000256" key="7">
    <source>
        <dbReference type="ARBA" id="ARBA00023136"/>
    </source>
</evidence>
<dbReference type="InterPro" id="IPR000440">
    <property type="entry name" value="NADH_UbQ/plastoQ_OxRdtase_su3"/>
</dbReference>